<dbReference type="GO" id="GO:0004672">
    <property type="term" value="F:protein kinase activity"/>
    <property type="evidence" value="ECO:0007669"/>
    <property type="project" value="TreeGrafter"/>
</dbReference>
<keyword evidence="4" id="KW-1185">Reference proteome</keyword>
<organism evidence="3 4">
    <name type="scientific">Zoarces viviparus</name>
    <name type="common">Viviparous eelpout</name>
    <name type="synonym">Blennius viviparus</name>
    <dbReference type="NCBI Taxonomy" id="48416"/>
    <lineage>
        <taxon>Eukaryota</taxon>
        <taxon>Metazoa</taxon>
        <taxon>Chordata</taxon>
        <taxon>Craniata</taxon>
        <taxon>Vertebrata</taxon>
        <taxon>Euteleostomi</taxon>
        <taxon>Actinopterygii</taxon>
        <taxon>Neopterygii</taxon>
        <taxon>Teleostei</taxon>
        <taxon>Neoteleostei</taxon>
        <taxon>Acanthomorphata</taxon>
        <taxon>Eupercaria</taxon>
        <taxon>Perciformes</taxon>
        <taxon>Cottioidei</taxon>
        <taxon>Zoarcales</taxon>
        <taxon>Zoarcidae</taxon>
        <taxon>Zoarcinae</taxon>
        <taxon>Zoarces</taxon>
    </lineage>
</organism>
<dbReference type="InterPro" id="IPR051511">
    <property type="entry name" value="MitoQC_Scaffold_Kinases"/>
</dbReference>
<dbReference type="PANTHER" id="PTHR22972">
    <property type="entry name" value="SERINE/THREONINE PROTEIN KINASE"/>
    <property type="match status" value="1"/>
</dbReference>
<protein>
    <recommendedName>
        <fullName evidence="5">Pseudopodium-enriched atypical kinase 1</fullName>
    </recommendedName>
</protein>
<dbReference type="PANTHER" id="PTHR22972:SF5">
    <property type="entry name" value="INACTIVE TYROSINE-PROTEIN KINASE PEAK1"/>
    <property type="match status" value="1"/>
</dbReference>
<dbReference type="AlphaFoldDB" id="A0AAW1EBA8"/>
<feature type="region of interest" description="Disordered" evidence="2">
    <location>
        <begin position="1"/>
        <end position="22"/>
    </location>
</feature>
<dbReference type="EMBL" id="JBCEZU010000434">
    <property type="protein sequence ID" value="KAK9519090.1"/>
    <property type="molecule type" value="Genomic_DNA"/>
</dbReference>
<feature type="compositionally biased region" description="Basic and acidic residues" evidence="2">
    <location>
        <begin position="424"/>
        <end position="434"/>
    </location>
</feature>
<evidence type="ECO:0000256" key="2">
    <source>
        <dbReference type="SAM" id="MobiDB-lite"/>
    </source>
</evidence>
<evidence type="ECO:0000256" key="1">
    <source>
        <dbReference type="ARBA" id="ARBA00038349"/>
    </source>
</evidence>
<feature type="compositionally biased region" description="Polar residues" evidence="2">
    <location>
        <begin position="291"/>
        <end position="306"/>
    </location>
</feature>
<comment type="similarity">
    <text evidence="1">Belongs to the protein kinase superfamily.</text>
</comment>
<accession>A0AAW1EBA8</accession>
<proteinExistence type="inferred from homology"/>
<evidence type="ECO:0008006" key="5">
    <source>
        <dbReference type="Google" id="ProtNLM"/>
    </source>
</evidence>
<evidence type="ECO:0000313" key="3">
    <source>
        <dbReference type="EMBL" id="KAK9519090.1"/>
    </source>
</evidence>
<reference evidence="3 4" key="1">
    <citation type="journal article" date="2024" name="Genome Biol. Evol.">
        <title>Chromosome-level genome assembly of the viviparous eelpout Zoarces viviparus.</title>
        <authorList>
            <person name="Fuhrmann N."/>
            <person name="Brasseur M.V."/>
            <person name="Bakowski C.E."/>
            <person name="Podsiadlowski L."/>
            <person name="Prost S."/>
            <person name="Krehenwinkel H."/>
            <person name="Mayer C."/>
        </authorList>
    </citation>
    <scope>NUCLEOTIDE SEQUENCE [LARGE SCALE GENOMIC DNA]</scope>
    <source>
        <strain evidence="3">NO-MEL_2022_Ind0_liver</strain>
    </source>
</reference>
<feature type="region of interest" description="Disordered" evidence="2">
    <location>
        <begin position="422"/>
        <end position="445"/>
    </location>
</feature>
<sequence length="625" mass="69022">MASGPGSRAEEQPPVLPVKQHRRLSSRCSSVGSDCAMLSPVGLQHQTYACDDVFPETTDCHAAQCPIHQRYGRTTEQRNRHQVRFFSDDTPPPVPKKRLARTLSLPGNNAPELSPLSPLQRHPQNFDNPLYMLAPIPDTYFLGETEEFEAVSGSPVPLLSFSQLSFDTPDEHLPYLFSGFDDQRVVSQGIQHRHLLFLRSTAQSVEAGILLQGEAAEMDVTSCLPQDFLLCEGSEPKQIGDTVYYSLHSPKLPGRMLGLRVHKQTDGASSAHTKHQPPHVNVQDVIAHFPGSSTPRNDSSISQAQGPSRHFQSDCTAAEPQGGGSTECAAAHVSFNLTSVQSFLQKGLSVSVERDLPRATLEDFVQESSSLQSTDCFDYDRRLCVLLLQIITGSQHLYNISATAAELRPRGIFLVWPGGESEEGENKLEHDAPGTKRGHKTSRRKEEMEWGKIQALWRTHGSPRVVLTPLTSSAPNPLTSIKSQIGALIQYCLNSQDSLTPLDSGPNLSMSSHRRGLLYLASGLQSERSGPQMADMAAMLQVLLWGPRVPLFNHRGSMATTVHNWLTVKRALLVMKLAERGLVQDQSALDWEDCMCLQYLSFTDPETVLSMTSQLWRTLNMDSPC</sequence>
<gene>
    <name evidence="3" type="ORF">VZT92_021840</name>
</gene>
<name>A0AAW1EBA8_ZOAVI</name>
<dbReference type="Proteomes" id="UP001488805">
    <property type="component" value="Unassembled WGS sequence"/>
</dbReference>
<feature type="region of interest" description="Disordered" evidence="2">
    <location>
        <begin position="288"/>
        <end position="323"/>
    </location>
</feature>
<comment type="caution">
    <text evidence="3">The sequence shown here is derived from an EMBL/GenBank/DDBJ whole genome shotgun (WGS) entry which is preliminary data.</text>
</comment>
<evidence type="ECO:0000313" key="4">
    <source>
        <dbReference type="Proteomes" id="UP001488805"/>
    </source>
</evidence>